<reference evidence="1" key="1">
    <citation type="submission" date="2014-09" db="EMBL/GenBank/DDBJ databases">
        <authorList>
            <person name="Magalhaes I.L.F."/>
            <person name="Oliveira U."/>
            <person name="Santos F.R."/>
            <person name="Vidigal T.H.D.A."/>
            <person name="Brescovit A.D."/>
            <person name="Santos A.J."/>
        </authorList>
    </citation>
    <scope>NUCLEOTIDE SEQUENCE</scope>
    <source>
        <tissue evidence="1">Shoot tissue taken approximately 20 cm above the soil surface</tissue>
    </source>
</reference>
<accession>A0A0A9GL67</accession>
<reference evidence="1" key="2">
    <citation type="journal article" date="2015" name="Data Brief">
        <title>Shoot transcriptome of the giant reed, Arundo donax.</title>
        <authorList>
            <person name="Barrero R.A."/>
            <person name="Guerrero F.D."/>
            <person name="Moolhuijzen P."/>
            <person name="Goolsby J.A."/>
            <person name="Tidwell J."/>
            <person name="Bellgard S.E."/>
            <person name="Bellgard M.I."/>
        </authorList>
    </citation>
    <scope>NUCLEOTIDE SEQUENCE</scope>
    <source>
        <tissue evidence="1">Shoot tissue taken approximately 20 cm above the soil surface</tissue>
    </source>
</reference>
<protein>
    <submittedName>
        <fullName evidence="1">Uncharacterized protein</fullName>
    </submittedName>
</protein>
<dbReference type="AlphaFoldDB" id="A0A0A9GL67"/>
<dbReference type="EMBL" id="GBRH01176468">
    <property type="protein sequence ID" value="JAE21428.1"/>
    <property type="molecule type" value="Transcribed_RNA"/>
</dbReference>
<sequence>MCSSFHRFICSSSDSDYLRPPSHPAWTSSLPHHAANPGQTEPCFE</sequence>
<evidence type="ECO:0000313" key="1">
    <source>
        <dbReference type="EMBL" id="JAE21428.1"/>
    </source>
</evidence>
<organism evidence="1">
    <name type="scientific">Arundo donax</name>
    <name type="common">Giant reed</name>
    <name type="synonym">Donax arundinaceus</name>
    <dbReference type="NCBI Taxonomy" id="35708"/>
    <lineage>
        <taxon>Eukaryota</taxon>
        <taxon>Viridiplantae</taxon>
        <taxon>Streptophyta</taxon>
        <taxon>Embryophyta</taxon>
        <taxon>Tracheophyta</taxon>
        <taxon>Spermatophyta</taxon>
        <taxon>Magnoliopsida</taxon>
        <taxon>Liliopsida</taxon>
        <taxon>Poales</taxon>
        <taxon>Poaceae</taxon>
        <taxon>PACMAD clade</taxon>
        <taxon>Arundinoideae</taxon>
        <taxon>Arundineae</taxon>
        <taxon>Arundo</taxon>
    </lineage>
</organism>
<name>A0A0A9GL67_ARUDO</name>
<proteinExistence type="predicted"/>